<dbReference type="EMBL" id="CANTUO010000003">
    <property type="protein sequence ID" value="CAI5759019.1"/>
    <property type="molecule type" value="Genomic_DNA"/>
</dbReference>
<proteinExistence type="predicted"/>
<dbReference type="Proteomes" id="UP001152885">
    <property type="component" value="Unassembled WGS sequence"/>
</dbReference>
<dbReference type="OrthoDB" id="185373at2759"/>
<dbReference type="InterPro" id="IPR011990">
    <property type="entry name" value="TPR-like_helical_dom_sf"/>
</dbReference>
<name>A0A9W4TVB8_9ASCO</name>
<evidence type="ECO:0000313" key="2">
    <source>
        <dbReference type="EMBL" id="CAI5759019.1"/>
    </source>
</evidence>
<dbReference type="Gene3D" id="1.25.40.10">
    <property type="entry name" value="Tetratricopeptide repeat domain"/>
    <property type="match status" value="1"/>
</dbReference>
<reference evidence="2" key="1">
    <citation type="submission" date="2022-12" db="EMBL/GenBank/DDBJ databases">
        <authorList>
            <person name="Brejova B."/>
        </authorList>
    </citation>
    <scope>NUCLEOTIDE SEQUENCE</scope>
</reference>
<sequence length="475" mass="55611">MLRFQVRLYETNSTEEVIDILPDSSGETYEKFIQVALIKYPSSSTLIEEVTNYVKSSSLFEESIYSYKYKLDKLIEEGKYNEALSVYEQSVQSHVPWSSNNKDPMIYKTLNDLIQLIAKNFPIKESFILFQKIKTQLQSEINIDSLNVLTPEILNHNLVADIIEMLKRELPKIPSNKANKLPIDKPYGYKYKQLFDTLYTYAIESTHDSSILAKWSLFDTLYSYFVIPQSYILPAMKFFCDNKRWNAALIIFQKQIELHELHGDHNFNPPNEAMYKYLIDEFGNNLYEYGVIEIHDYLKTDLNLLSQDSELQHSLMKSYCNLQNVSKVRDLFLILNSQGRITNESAAIMLKAYTYNDLIYVEKFWNNLSMFGIIPDETLVKQYLIAYSYHGDVKKCTQLIENIEEDYEVKLDEMMVLDIYNFCYKTDAQQKFKTYFEANYPDLWNKCIESGKLVTNEGYLPDGDALGDKETKLIE</sequence>
<keyword evidence="1" id="KW-0677">Repeat</keyword>
<evidence type="ECO:0000313" key="3">
    <source>
        <dbReference type="Proteomes" id="UP001152885"/>
    </source>
</evidence>
<dbReference type="PANTHER" id="PTHR47932:SF44">
    <property type="entry name" value="MIOREX COMPLEX COMPONENT 1"/>
    <property type="match status" value="1"/>
</dbReference>
<dbReference type="AlphaFoldDB" id="A0A9W4TVB8"/>
<comment type="caution">
    <text evidence="2">The sequence shown here is derived from an EMBL/GenBank/DDBJ whole genome shotgun (WGS) entry which is preliminary data.</text>
</comment>
<dbReference type="PANTHER" id="PTHR47932">
    <property type="entry name" value="ATPASE EXPRESSION PROTEIN 3"/>
    <property type="match status" value="1"/>
</dbReference>
<protein>
    <submittedName>
        <fullName evidence="2">Uncharacterized protein</fullName>
    </submittedName>
</protein>
<evidence type="ECO:0000256" key="1">
    <source>
        <dbReference type="ARBA" id="ARBA00022737"/>
    </source>
</evidence>
<organism evidence="2 3">
    <name type="scientific">Candida verbasci</name>
    <dbReference type="NCBI Taxonomy" id="1227364"/>
    <lineage>
        <taxon>Eukaryota</taxon>
        <taxon>Fungi</taxon>
        <taxon>Dikarya</taxon>
        <taxon>Ascomycota</taxon>
        <taxon>Saccharomycotina</taxon>
        <taxon>Pichiomycetes</taxon>
        <taxon>Debaryomycetaceae</taxon>
        <taxon>Candida/Lodderomyces clade</taxon>
        <taxon>Candida</taxon>
    </lineage>
</organism>
<gene>
    <name evidence="2" type="ORF">CANVERA_P3528</name>
</gene>
<keyword evidence="3" id="KW-1185">Reference proteome</keyword>
<accession>A0A9W4TVB8</accession>